<keyword evidence="2" id="KW-0808">Transferase</keyword>
<dbReference type="AlphaFoldDB" id="A0A7C4PMJ8"/>
<dbReference type="EMBL" id="DSYK01000418">
    <property type="protein sequence ID" value="HGS21888.1"/>
    <property type="molecule type" value="Genomic_DNA"/>
</dbReference>
<feature type="domain" description="Methyltransferase type 11" evidence="1">
    <location>
        <begin position="50"/>
        <end position="145"/>
    </location>
</feature>
<evidence type="ECO:0000259" key="1">
    <source>
        <dbReference type="Pfam" id="PF08241"/>
    </source>
</evidence>
<dbReference type="Pfam" id="PF08241">
    <property type="entry name" value="Methyltransf_11"/>
    <property type="match status" value="1"/>
</dbReference>
<accession>A0A7C4PMJ8</accession>
<dbReference type="SUPFAM" id="SSF53335">
    <property type="entry name" value="S-adenosyl-L-methionine-dependent methyltransferases"/>
    <property type="match status" value="1"/>
</dbReference>
<dbReference type="CDD" id="cd02440">
    <property type="entry name" value="AdoMet_MTases"/>
    <property type="match status" value="1"/>
</dbReference>
<gene>
    <name evidence="2" type="ORF">ENT37_08455</name>
</gene>
<evidence type="ECO:0000313" key="2">
    <source>
        <dbReference type="EMBL" id="HGS21888.1"/>
    </source>
</evidence>
<organism evidence="2">
    <name type="scientific">Anaerolinea thermolimosa</name>
    <dbReference type="NCBI Taxonomy" id="229919"/>
    <lineage>
        <taxon>Bacteria</taxon>
        <taxon>Bacillati</taxon>
        <taxon>Chloroflexota</taxon>
        <taxon>Anaerolineae</taxon>
        <taxon>Anaerolineales</taxon>
        <taxon>Anaerolineaceae</taxon>
        <taxon>Anaerolinea</taxon>
    </lineage>
</organism>
<dbReference type="GO" id="GO:0032259">
    <property type="term" value="P:methylation"/>
    <property type="evidence" value="ECO:0007669"/>
    <property type="project" value="UniProtKB-KW"/>
</dbReference>
<comment type="caution">
    <text evidence="2">The sequence shown here is derived from an EMBL/GenBank/DDBJ whole genome shotgun (WGS) entry which is preliminary data.</text>
</comment>
<dbReference type="GO" id="GO:0008757">
    <property type="term" value="F:S-adenosylmethionine-dependent methyltransferase activity"/>
    <property type="evidence" value="ECO:0007669"/>
    <property type="project" value="InterPro"/>
</dbReference>
<name>A0A7C4PMJ8_9CHLR</name>
<keyword evidence="2" id="KW-0489">Methyltransferase</keyword>
<dbReference type="PANTHER" id="PTHR42912:SF80">
    <property type="entry name" value="METHYLTRANSFERASE DOMAIN-CONTAINING PROTEIN"/>
    <property type="match status" value="1"/>
</dbReference>
<dbReference type="Gene3D" id="3.40.50.150">
    <property type="entry name" value="Vaccinia Virus protein VP39"/>
    <property type="match status" value="1"/>
</dbReference>
<protein>
    <submittedName>
        <fullName evidence="2">Methyltransferase domain-containing protein</fullName>
    </submittedName>
</protein>
<sequence length="229" mass="26434">MLDYLLKLFFHHLYHSFAWAYDWVAWVVSGGAWNEWVTSIEPLVSGEHILELGFGTGRLQTVLTGRHKAVFGVDESEHMARLARRRFSNLFSKNPNLVRARAQRLPFPNERFDAVVSTFPTPYITFNQTIGEIYRVLKPDGVLIILFAAMRHENRWIGRLSNGLFKIFRQRPPDSDVFKRKVENLFSTAGFSAQAQWHSVQSGKLLILKAKKPRASSLIRHEALRIRNS</sequence>
<dbReference type="PANTHER" id="PTHR42912">
    <property type="entry name" value="METHYLTRANSFERASE"/>
    <property type="match status" value="1"/>
</dbReference>
<dbReference type="InterPro" id="IPR013216">
    <property type="entry name" value="Methyltransf_11"/>
</dbReference>
<dbReference type="InterPro" id="IPR050508">
    <property type="entry name" value="Methyltransf_Superfamily"/>
</dbReference>
<dbReference type="InterPro" id="IPR029063">
    <property type="entry name" value="SAM-dependent_MTases_sf"/>
</dbReference>
<reference evidence="2" key="1">
    <citation type="journal article" date="2020" name="mSystems">
        <title>Genome- and Community-Level Interaction Insights into Carbon Utilization and Element Cycling Functions of Hydrothermarchaeota in Hydrothermal Sediment.</title>
        <authorList>
            <person name="Zhou Z."/>
            <person name="Liu Y."/>
            <person name="Xu W."/>
            <person name="Pan J."/>
            <person name="Luo Z.H."/>
            <person name="Li M."/>
        </authorList>
    </citation>
    <scope>NUCLEOTIDE SEQUENCE [LARGE SCALE GENOMIC DNA]</scope>
    <source>
        <strain evidence="2">SpSt-573</strain>
    </source>
</reference>
<proteinExistence type="predicted"/>